<evidence type="ECO:0000256" key="1">
    <source>
        <dbReference type="SAM" id="Phobius"/>
    </source>
</evidence>
<keyword evidence="1" id="KW-0472">Membrane</keyword>
<feature type="transmembrane region" description="Helical" evidence="1">
    <location>
        <begin position="64"/>
        <end position="86"/>
    </location>
</feature>
<sequence>MTNIFIFYLITMNILGFLLMYIDKIKAKKHKWRIKENTLLFIAILGGALGSLISMYTFRHKTKHAKFTLGIPLILIIQIIFLYYTIYKI</sequence>
<dbReference type="Proteomes" id="UP000481872">
    <property type="component" value="Unassembled WGS sequence"/>
</dbReference>
<keyword evidence="3" id="KW-1185">Reference proteome</keyword>
<dbReference type="PIRSF" id="PIRSF002599">
    <property type="entry name" value="Cold_shock_A"/>
    <property type="match status" value="1"/>
</dbReference>
<organism evidence="2 3">
    <name type="scientific">Clostridium senegalense</name>
    <dbReference type="NCBI Taxonomy" id="1465809"/>
    <lineage>
        <taxon>Bacteria</taxon>
        <taxon>Bacillati</taxon>
        <taxon>Bacillota</taxon>
        <taxon>Clostridia</taxon>
        <taxon>Eubacteriales</taxon>
        <taxon>Clostridiaceae</taxon>
        <taxon>Clostridium</taxon>
    </lineage>
</organism>
<dbReference type="InterPro" id="IPR010718">
    <property type="entry name" value="DUF1294"/>
</dbReference>
<feature type="transmembrane region" description="Helical" evidence="1">
    <location>
        <begin position="38"/>
        <end position="58"/>
    </location>
</feature>
<gene>
    <name evidence="2" type="ORF">G3M99_17770</name>
</gene>
<protein>
    <submittedName>
        <fullName evidence="2">DUF1294 domain-containing protein</fullName>
    </submittedName>
</protein>
<accession>A0A6M0HAA2</accession>
<dbReference type="AlphaFoldDB" id="A0A6M0HAA2"/>
<dbReference type="GO" id="GO:0003676">
    <property type="term" value="F:nucleic acid binding"/>
    <property type="evidence" value="ECO:0007669"/>
    <property type="project" value="InterPro"/>
</dbReference>
<comment type="caution">
    <text evidence="2">The sequence shown here is derived from an EMBL/GenBank/DDBJ whole genome shotgun (WGS) entry which is preliminary data.</text>
</comment>
<evidence type="ECO:0000313" key="3">
    <source>
        <dbReference type="Proteomes" id="UP000481872"/>
    </source>
</evidence>
<dbReference type="Pfam" id="PF06961">
    <property type="entry name" value="DUF1294"/>
    <property type="match status" value="1"/>
</dbReference>
<dbReference type="InterPro" id="IPR012156">
    <property type="entry name" value="Cold_shock_CspA"/>
</dbReference>
<keyword evidence="1" id="KW-1133">Transmembrane helix</keyword>
<dbReference type="RefSeq" id="WP_061995163.1">
    <property type="nucleotide sequence ID" value="NZ_JAAGPU010000062.1"/>
</dbReference>
<proteinExistence type="predicted"/>
<keyword evidence="1" id="KW-0812">Transmembrane</keyword>
<evidence type="ECO:0000313" key="2">
    <source>
        <dbReference type="EMBL" id="NEU06642.1"/>
    </source>
</evidence>
<dbReference type="EMBL" id="JAAGPU010000062">
    <property type="protein sequence ID" value="NEU06642.1"/>
    <property type="molecule type" value="Genomic_DNA"/>
</dbReference>
<name>A0A6M0HAA2_9CLOT</name>
<feature type="transmembrane region" description="Helical" evidence="1">
    <location>
        <begin position="6"/>
        <end position="22"/>
    </location>
</feature>
<reference evidence="2 3" key="1">
    <citation type="submission" date="2020-02" db="EMBL/GenBank/DDBJ databases">
        <title>Genome assembly of a novel Clostridium senegalense strain.</title>
        <authorList>
            <person name="Gupta T.B."/>
            <person name="Jauregui R."/>
            <person name="Maclean P."/>
            <person name="Nawarathana A."/>
            <person name="Brightwell G."/>
        </authorList>
    </citation>
    <scope>NUCLEOTIDE SEQUENCE [LARGE SCALE GENOMIC DNA]</scope>
    <source>
        <strain evidence="2 3">AGRFS4</strain>
    </source>
</reference>